<dbReference type="AlphaFoldDB" id="A0A3B1AJZ9"/>
<accession>A0A3B1AJZ9</accession>
<reference evidence="1" key="1">
    <citation type="submission" date="2018-06" db="EMBL/GenBank/DDBJ databases">
        <authorList>
            <person name="Zhirakovskaya E."/>
        </authorList>
    </citation>
    <scope>NUCLEOTIDE SEQUENCE</scope>
</reference>
<evidence type="ECO:0000313" key="1">
    <source>
        <dbReference type="EMBL" id="VAX06169.1"/>
    </source>
</evidence>
<proteinExistence type="predicted"/>
<organism evidence="1">
    <name type="scientific">hydrothermal vent metagenome</name>
    <dbReference type="NCBI Taxonomy" id="652676"/>
    <lineage>
        <taxon>unclassified sequences</taxon>
        <taxon>metagenomes</taxon>
        <taxon>ecological metagenomes</taxon>
    </lineage>
</organism>
<gene>
    <name evidence="1" type="ORF">MNBD_GAMMA25-335</name>
</gene>
<name>A0A3B1AJZ9_9ZZZZ</name>
<dbReference type="InterPro" id="IPR021974">
    <property type="entry name" value="DUF3581"/>
</dbReference>
<dbReference type="Pfam" id="PF12119">
    <property type="entry name" value="DUF3581"/>
    <property type="match status" value="1"/>
</dbReference>
<protein>
    <recommendedName>
        <fullName evidence="2">DUF3581 domain-containing protein</fullName>
    </recommendedName>
</protein>
<sequence length="236" mass="26937">MMQLDNFYSTENNKIYFSREQASDFAKRLAGDFNPLHDPDSKRFCVPGDLIFALILARYGLCQQMEFTFSGMVGEGMQLDFVESSPGTLSIIDERGKECLGVKCEGEKTTNQTLTADLSQRYVEFSGQTFPHILVPLMKEQRVMINPERPMIIYQSMIINLERLDFSAPELELSSSQLKVNGKRGQAQLNFQLKSAGEIVGRGQKNMILSSLREYDQEKIDRLSLAYNQKKQNYTK</sequence>
<dbReference type="EMBL" id="UOFY01000006">
    <property type="protein sequence ID" value="VAX06169.1"/>
    <property type="molecule type" value="Genomic_DNA"/>
</dbReference>
<evidence type="ECO:0008006" key="2">
    <source>
        <dbReference type="Google" id="ProtNLM"/>
    </source>
</evidence>